<keyword evidence="3" id="KW-1185">Reference proteome</keyword>
<evidence type="ECO:0000313" key="3">
    <source>
        <dbReference type="Proteomes" id="UP001196413"/>
    </source>
</evidence>
<feature type="transmembrane region" description="Helical" evidence="1">
    <location>
        <begin position="43"/>
        <end position="60"/>
    </location>
</feature>
<organism evidence="2 3">
    <name type="scientific">Parelaphostrongylus tenuis</name>
    <name type="common">Meningeal worm</name>
    <dbReference type="NCBI Taxonomy" id="148309"/>
    <lineage>
        <taxon>Eukaryota</taxon>
        <taxon>Metazoa</taxon>
        <taxon>Ecdysozoa</taxon>
        <taxon>Nematoda</taxon>
        <taxon>Chromadorea</taxon>
        <taxon>Rhabditida</taxon>
        <taxon>Rhabditina</taxon>
        <taxon>Rhabditomorpha</taxon>
        <taxon>Strongyloidea</taxon>
        <taxon>Metastrongylidae</taxon>
        <taxon>Parelaphostrongylus</taxon>
    </lineage>
</organism>
<reference evidence="2" key="1">
    <citation type="submission" date="2021-06" db="EMBL/GenBank/DDBJ databases">
        <title>Parelaphostrongylus tenuis whole genome reference sequence.</title>
        <authorList>
            <person name="Garwood T.J."/>
            <person name="Larsen P.A."/>
            <person name="Fountain-Jones N.M."/>
            <person name="Garbe J.R."/>
            <person name="Macchietto M.G."/>
            <person name="Kania S.A."/>
            <person name="Gerhold R.W."/>
            <person name="Richards J.E."/>
            <person name="Wolf T.M."/>
        </authorList>
    </citation>
    <scope>NUCLEOTIDE SEQUENCE</scope>
    <source>
        <strain evidence="2">MNPRO001-30</strain>
        <tissue evidence="2">Meninges</tissue>
    </source>
</reference>
<keyword evidence="1" id="KW-0812">Transmembrane</keyword>
<dbReference type="AlphaFoldDB" id="A0AAD5R372"/>
<dbReference type="Proteomes" id="UP001196413">
    <property type="component" value="Unassembled WGS sequence"/>
</dbReference>
<feature type="transmembrane region" description="Helical" evidence="1">
    <location>
        <begin position="72"/>
        <end position="89"/>
    </location>
</feature>
<evidence type="ECO:0000256" key="1">
    <source>
        <dbReference type="SAM" id="Phobius"/>
    </source>
</evidence>
<keyword evidence="1" id="KW-0472">Membrane</keyword>
<gene>
    <name evidence="2" type="ORF">KIN20_029917</name>
</gene>
<feature type="transmembrane region" description="Helical" evidence="1">
    <location>
        <begin position="164"/>
        <end position="184"/>
    </location>
</feature>
<sequence length="250" mass="28547">MALLEAVPFGLPSVILEKLVGIWMFGQLSCNVYHMLTAVERVIIPWGITALHASVVMFLTRPNRFTRREGTLTSFAFMGLLLLAVTDAIPQGMAAELKLVYKDKIDGEQYIMLIHIYQCLLSRDLNPATQVMRFLFEFVAPLSISIYLHLQLQPLNRPKYMTVILRNFVYILIIHYSCNILYYIPDRKWNIRLEVMSKEADLQQLLPILSPTLIWHPLGRMSSALSECSGQNRATSATTFSNARNSDHEV</sequence>
<dbReference type="EMBL" id="JAHQIW010006268">
    <property type="protein sequence ID" value="KAJ1368671.1"/>
    <property type="molecule type" value="Genomic_DNA"/>
</dbReference>
<keyword evidence="1" id="KW-1133">Transmembrane helix</keyword>
<proteinExistence type="predicted"/>
<protein>
    <submittedName>
        <fullName evidence="2">Uncharacterized protein</fullName>
    </submittedName>
</protein>
<accession>A0AAD5R372</accession>
<comment type="caution">
    <text evidence="2">The sequence shown here is derived from an EMBL/GenBank/DDBJ whole genome shotgun (WGS) entry which is preliminary data.</text>
</comment>
<name>A0AAD5R372_PARTN</name>
<feature type="transmembrane region" description="Helical" evidence="1">
    <location>
        <begin position="131"/>
        <end position="152"/>
    </location>
</feature>
<evidence type="ECO:0000313" key="2">
    <source>
        <dbReference type="EMBL" id="KAJ1368671.1"/>
    </source>
</evidence>